<protein>
    <submittedName>
        <fullName evidence="1">Glycosyltransferase</fullName>
    </submittedName>
</protein>
<dbReference type="Pfam" id="PF11316">
    <property type="entry name" value="Rhamno_transf"/>
    <property type="match status" value="1"/>
</dbReference>
<reference evidence="1 2" key="1">
    <citation type="submission" date="2023-04" db="EMBL/GenBank/DDBJ databases">
        <title>Jannaschia ovalis sp. nov., a marine bacterium isolated from sea tidal flat.</title>
        <authorList>
            <person name="Kwon D.Y."/>
            <person name="Kim J.-J."/>
        </authorList>
    </citation>
    <scope>NUCLEOTIDE SEQUENCE [LARGE SCALE GENOMIC DNA]</scope>
    <source>
        <strain evidence="1 2">GRR-S6-38</strain>
    </source>
</reference>
<evidence type="ECO:0000313" key="2">
    <source>
        <dbReference type="Proteomes" id="UP001243420"/>
    </source>
</evidence>
<accession>A0ABY8LG87</accession>
<organism evidence="1 2">
    <name type="scientific">Jannaschia ovalis</name>
    <dbReference type="NCBI Taxonomy" id="3038773"/>
    <lineage>
        <taxon>Bacteria</taxon>
        <taxon>Pseudomonadati</taxon>
        <taxon>Pseudomonadota</taxon>
        <taxon>Alphaproteobacteria</taxon>
        <taxon>Rhodobacterales</taxon>
        <taxon>Roseobacteraceae</taxon>
        <taxon>Jannaschia</taxon>
    </lineage>
</organism>
<keyword evidence="2" id="KW-1185">Reference proteome</keyword>
<dbReference type="RefSeq" id="WP_279965952.1">
    <property type="nucleotide sequence ID" value="NZ_CP122537.1"/>
</dbReference>
<proteinExistence type="predicted"/>
<evidence type="ECO:0000313" key="1">
    <source>
        <dbReference type="EMBL" id="WGH79169.1"/>
    </source>
</evidence>
<name>A0ABY8LG87_9RHOB</name>
<dbReference type="InterPro" id="IPR021466">
    <property type="entry name" value="Put_rhamnosyl_transferase"/>
</dbReference>
<sequence length="267" mass="30021">MAELQIIAITRFAYPGLGGFQTRHETVAERAAFLWAPARMEARLRSLEHVCMATLAAQTDGGFRHLLITGDALPEPWRGRLETLAARLPQTELIFHPPQNHRQAMEAIVTARIDPDGPPVMQFRQDDDDGVARSFVARARETFRQVRPLWERHERLAIDFNRGYMLALGPEGVRVEETARNHLGVAQALVLPPGLRRTAIHFPHHKLGLLMPSVTLPDACMWLRGVDGMNDSPMPQAADRLAPPSPEQRADLETRFRLDLDAIARSF</sequence>
<dbReference type="Proteomes" id="UP001243420">
    <property type="component" value="Chromosome"/>
</dbReference>
<gene>
    <name evidence="1" type="ORF">P8627_02585</name>
</gene>
<dbReference type="EMBL" id="CP122537">
    <property type="protein sequence ID" value="WGH79169.1"/>
    <property type="molecule type" value="Genomic_DNA"/>
</dbReference>